<evidence type="ECO:0000313" key="3">
    <source>
        <dbReference type="EMBL" id="CAG9313577.1"/>
    </source>
</evidence>
<dbReference type="Proteomes" id="UP001162131">
    <property type="component" value="Unassembled WGS sequence"/>
</dbReference>
<feature type="compositionally biased region" description="Polar residues" evidence="2">
    <location>
        <begin position="23"/>
        <end position="34"/>
    </location>
</feature>
<evidence type="ECO:0000256" key="2">
    <source>
        <dbReference type="SAM" id="MobiDB-lite"/>
    </source>
</evidence>
<organism evidence="3 4">
    <name type="scientific">Blepharisma stoltei</name>
    <dbReference type="NCBI Taxonomy" id="1481888"/>
    <lineage>
        <taxon>Eukaryota</taxon>
        <taxon>Sar</taxon>
        <taxon>Alveolata</taxon>
        <taxon>Ciliophora</taxon>
        <taxon>Postciliodesmatophora</taxon>
        <taxon>Heterotrichea</taxon>
        <taxon>Heterotrichida</taxon>
        <taxon>Blepharismidae</taxon>
        <taxon>Blepharisma</taxon>
    </lineage>
</organism>
<comment type="caution">
    <text evidence="3">The sequence shown here is derived from an EMBL/GenBank/DDBJ whole genome shotgun (WGS) entry which is preliminary data.</text>
</comment>
<protein>
    <submittedName>
        <fullName evidence="3">Uncharacterized protein</fullName>
    </submittedName>
</protein>
<feature type="coiled-coil region" evidence="1">
    <location>
        <begin position="89"/>
        <end position="123"/>
    </location>
</feature>
<evidence type="ECO:0000256" key="1">
    <source>
        <dbReference type="SAM" id="Coils"/>
    </source>
</evidence>
<feature type="compositionally biased region" description="Basic and acidic residues" evidence="2">
    <location>
        <begin position="399"/>
        <end position="413"/>
    </location>
</feature>
<dbReference type="EMBL" id="CAJZBQ010000011">
    <property type="protein sequence ID" value="CAG9313577.1"/>
    <property type="molecule type" value="Genomic_DNA"/>
</dbReference>
<keyword evidence="4" id="KW-1185">Reference proteome</keyword>
<feature type="region of interest" description="Disordered" evidence="2">
    <location>
        <begin position="21"/>
        <end position="80"/>
    </location>
</feature>
<accession>A0AAU9IGK0</accession>
<feature type="coiled-coil region" evidence="1">
    <location>
        <begin position="199"/>
        <end position="314"/>
    </location>
</feature>
<sequence>MEHSKIDSDIEALVRKYNLDSDPFTSFSFKTSPQKEIPIPEQDESFKLSRGSALSSSQYESPQLSFSRPPILSTSPKDSASSQAIASAMKALQEKLKITENAKEQLQSDIDVLEKRSYEEKQRMNTELSKAIYSVKDLEKKCYELDQALQTKNNLIGKLEDQIGFLNTQCGFAEGENKRFQEQYAIDKENWSLQVEHFKKMLATKNDSEESSLEALRAEQAKNRNLEEKILEKDEVIEALNEEIYQLRQNLDSERDIHQKNLEVLEDELRRTKLDLNDKTIRLDDLNKSYQDTLSKQSTEIEELKLHIAELNKINFLSEEARNALKHEHMETQHFVKDIVSVNEQLVDSLKRESQAKLLLENASRERSLSNKPIKKHKKKFSASLKKSIVNKTQKSNAHKREYSRESSIERSSRGFTPKRHVKSPSYLKNNKNEEKELEYEIKELDKEISKYNGMYKQLLLMSNDGSRDLGALKAELDDISAKMEEKSKMLYSLKRKHQAILREKMLTFN</sequence>
<name>A0AAU9IGK0_9CILI</name>
<proteinExistence type="predicted"/>
<reference evidence="3" key="1">
    <citation type="submission" date="2021-09" db="EMBL/GenBank/DDBJ databases">
        <authorList>
            <consortium name="AG Swart"/>
            <person name="Singh M."/>
            <person name="Singh A."/>
            <person name="Seah K."/>
            <person name="Emmerich C."/>
        </authorList>
    </citation>
    <scope>NUCLEOTIDE SEQUENCE</scope>
    <source>
        <strain evidence="3">ATCC30299</strain>
    </source>
</reference>
<gene>
    <name evidence="3" type="ORF">BSTOLATCC_MIC9391</name>
</gene>
<dbReference type="AlphaFoldDB" id="A0AAU9IGK0"/>
<keyword evidence="1" id="KW-0175">Coiled coil</keyword>
<evidence type="ECO:0000313" key="4">
    <source>
        <dbReference type="Proteomes" id="UP001162131"/>
    </source>
</evidence>
<feature type="region of interest" description="Disordered" evidence="2">
    <location>
        <begin position="365"/>
        <end position="430"/>
    </location>
</feature>
<feature type="compositionally biased region" description="Polar residues" evidence="2">
    <location>
        <begin position="52"/>
        <end position="80"/>
    </location>
</feature>